<dbReference type="GO" id="GO:0016787">
    <property type="term" value="F:hydrolase activity"/>
    <property type="evidence" value="ECO:0007669"/>
    <property type="project" value="UniProtKB-KW"/>
</dbReference>
<dbReference type="GO" id="GO:0003676">
    <property type="term" value="F:nucleic acid binding"/>
    <property type="evidence" value="ECO:0007669"/>
    <property type="project" value="InterPro"/>
</dbReference>
<dbReference type="PANTHER" id="PTHR24031">
    <property type="entry name" value="RNA HELICASE"/>
    <property type="match status" value="1"/>
</dbReference>
<dbReference type="InterPro" id="IPR014001">
    <property type="entry name" value="Helicase_ATP-bd"/>
</dbReference>
<dbReference type="InterPro" id="IPR027417">
    <property type="entry name" value="P-loop_NTPase"/>
</dbReference>
<dbReference type="Pfam" id="PF00270">
    <property type="entry name" value="DEAD"/>
    <property type="match status" value="1"/>
</dbReference>
<dbReference type="SMART" id="SM00487">
    <property type="entry name" value="DEXDc"/>
    <property type="match status" value="1"/>
</dbReference>
<keyword evidence="1" id="KW-0547">Nucleotide-binding</keyword>
<dbReference type="InterPro" id="IPR001650">
    <property type="entry name" value="Helicase_C-like"/>
</dbReference>
<feature type="compositionally biased region" description="Polar residues" evidence="4">
    <location>
        <begin position="214"/>
        <end position="227"/>
    </location>
</feature>
<proteinExistence type="predicted"/>
<evidence type="ECO:0000259" key="6">
    <source>
        <dbReference type="PROSITE" id="PS51194"/>
    </source>
</evidence>
<evidence type="ECO:0000259" key="5">
    <source>
        <dbReference type="PROSITE" id="PS51192"/>
    </source>
</evidence>
<protein>
    <submittedName>
        <fullName evidence="7">Mimivirus translation initiation factor 4a</fullName>
    </submittedName>
</protein>
<dbReference type="SUPFAM" id="SSF52540">
    <property type="entry name" value="P-loop containing nucleoside triphosphate hydrolases"/>
    <property type="match status" value="1"/>
</dbReference>
<dbReference type="InterPro" id="IPR011545">
    <property type="entry name" value="DEAD/DEAH_box_helicase_dom"/>
</dbReference>
<dbReference type="GO" id="GO:0005524">
    <property type="term" value="F:ATP binding"/>
    <property type="evidence" value="ECO:0007669"/>
    <property type="project" value="UniProtKB-KW"/>
</dbReference>
<organism evidence="7">
    <name type="scientific">Satyrvirus sp</name>
    <dbReference type="NCBI Taxonomy" id="2487771"/>
    <lineage>
        <taxon>Viruses</taxon>
        <taxon>Varidnaviria</taxon>
        <taxon>Bamfordvirae</taxon>
        <taxon>Nucleocytoviricota</taxon>
        <taxon>Megaviricetes</taxon>
        <taxon>Imitervirales</taxon>
        <taxon>Mimiviridae</taxon>
        <taxon>Megamimivirinae</taxon>
    </lineage>
</organism>
<name>A0A3G5ADN7_9VIRU</name>
<accession>A0A3G5ADN7</accession>
<sequence length="518" mass="59431">MDFERLQNVAGIEVNAITILDNRFNVNRKIDDIILLNDFSNASPLFNVEHGPYLEISTKHPTIKKIVHLSGSAASGLLIENSSKISDEEYFTKFVEKKKEFVNEWLIRNTFARGFKTPTAIQAITLPEIIQKKDVLVQSKSGTGKTHAFLFGCLWHFDPNDYELQHVFITSSHEVASQIYEQAKCLLPPETKITLCIGQKKENSRPLNGGFKTTVGTSTLTNQNSRQKTIKEEREEISNSQVIIGTMGKFYDFMFNKKWINTDYLKTLCVDEFDNIVSSRSRSRSISMSTEKQMAVIIEKIPKGTQRLFFSATVSEEALYISRNYFRQNLSPNEEPLIIVLNIYDYTLEGIRQYYYPCRSFQDKIDILFRILNQCRIAQGIIFTNSSDTAEKLKDILDKQAVRISSEVFHGNLEEKTRSNIYKNFVNNKIRLLISTDLTSRGLDIQSINVVINFDMPDSVYTYIHRVGRSGRYGRKGTAISLLVVNNHSDEIIKVNTINDHSYKSKMEELPDRLDNLL</sequence>
<dbReference type="PROSITE" id="PS51192">
    <property type="entry name" value="HELICASE_ATP_BIND_1"/>
    <property type="match status" value="1"/>
</dbReference>
<evidence type="ECO:0000313" key="7">
    <source>
        <dbReference type="EMBL" id="AYV85292.1"/>
    </source>
</evidence>
<gene>
    <name evidence="7" type="ORF">Satyrvirus9_18</name>
</gene>
<evidence type="ECO:0000256" key="3">
    <source>
        <dbReference type="ARBA" id="ARBA00022840"/>
    </source>
</evidence>
<keyword evidence="3" id="KW-0067">ATP-binding</keyword>
<evidence type="ECO:0000256" key="2">
    <source>
        <dbReference type="ARBA" id="ARBA00022801"/>
    </source>
</evidence>
<dbReference type="PROSITE" id="PS51194">
    <property type="entry name" value="HELICASE_CTER"/>
    <property type="match status" value="1"/>
</dbReference>
<keyword evidence="7" id="KW-0396">Initiation factor</keyword>
<dbReference type="Pfam" id="PF00271">
    <property type="entry name" value="Helicase_C"/>
    <property type="match status" value="1"/>
</dbReference>
<keyword evidence="2" id="KW-0378">Hydrolase</keyword>
<dbReference type="Gene3D" id="3.40.50.300">
    <property type="entry name" value="P-loop containing nucleotide triphosphate hydrolases"/>
    <property type="match status" value="2"/>
</dbReference>
<dbReference type="EMBL" id="MK072445">
    <property type="protein sequence ID" value="AYV85292.1"/>
    <property type="molecule type" value="Genomic_DNA"/>
</dbReference>
<reference evidence="7" key="1">
    <citation type="submission" date="2018-10" db="EMBL/GenBank/DDBJ databases">
        <title>Hidden diversity of soil giant viruses.</title>
        <authorList>
            <person name="Schulz F."/>
            <person name="Alteio L."/>
            <person name="Goudeau D."/>
            <person name="Ryan E.M."/>
            <person name="Malmstrom R.R."/>
            <person name="Blanchard J."/>
            <person name="Woyke T."/>
        </authorList>
    </citation>
    <scope>NUCLEOTIDE SEQUENCE</scope>
    <source>
        <strain evidence="7">SAV1</strain>
    </source>
</reference>
<feature type="domain" description="Helicase C-terminal" evidence="6">
    <location>
        <begin position="364"/>
        <end position="518"/>
    </location>
</feature>
<dbReference type="CDD" id="cd18787">
    <property type="entry name" value="SF2_C_DEAD"/>
    <property type="match status" value="1"/>
</dbReference>
<feature type="domain" description="Helicase ATP-binding" evidence="5">
    <location>
        <begin position="126"/>
        <end position="332"/>
    </location>
</feature>
<keyword evidence="7" id="KW-0648">Protein biosynthesis</keyword>
<feature type="region of interest" description="Disordered" evidence="4">
    <location>
        <begin position="207"/>
        <end position="232"/>
    </location>
</feature>
<evidence type="ECO:0000256" key="1">
    <source>
        <dbReference type="ARBA" id="ARBA00022741"/>
    </source>
</evidence>
<dbReference type="SMART" id="SM00490">
    <property type="entry name" value="HELICc"/>
    <property type="match status" value="1"/>
</dbReference>
<evidence type="ECO:0000256" key="4">
    <source>
        <dbReference type="SAM" id="MobiDB-lite"/>
    </source>
</evidence>